<evidence type="ECO:0000313" key="1">
    <source>
        <dbReference type="EMBL" id="SHN22594.1"/>
    </source>
</evidence>
<dbReference type="Proteomes" id="UP000184111">
    <property type="component" value="Unassembled WGS sequence"/>
</dbReference>
<proteinExistence type="predicted"/>
<evidence type="ECO:0000313" key="2">
    <source>
        <dbReference type="Proteomes" id="UP000184111"/>
    </source>
</evidence>
<accession>A0A1M7PY43</accession>
<reference evidence="1 2" key="1">
    <citation type="submission" date="2016-11" db="EMBL/GenBank/DDBJ databases">
        <authorList>
            <person name="Jaros S."/>
            <person name="Januszkiewicz K."/>
            <person name="Wedrychowicz H."/>
        </authorList>
    </citation>
    <scope>NUCLEOTIDE SEQUENCE [LARGE SCALE GENOMIC DNA]</scope>
    <source>
        <strain evidence="1 2">CGMCC 4.2025</strain>
    </source>
</reference>
<gene>
    <name evidence="1" type="ORF">SAMN05216499_12720</name>
</gene>
<keyword evidence="2" id="KW-1185">Reference proteome</keyword>
<protein>
    <submittedName>
        <fullName evidence="1">Uncharacterized protein</fullName>
    </submittedName>
</protein>
<organism evidence="1 2">
    <name type="scientific">Actinacidiphila paucisporea</name>
    <dbReference type="NCBI Taxonomy" id="310782"/>
    <lineage>
        <taxon>Bacteria</taxon>
        <taxon>Bacillati</taxon>
        <taxon>Actinomycetota</taxon>
        <taxon>Actinomycetes</taxon>
        <taxon>Kitasatosporales</taxon>
        <taxon>Streptomycetaceae</taxon>
        <taxon>Actinacidiphila</taxon>
    </lineage>
</organism>
<dbReference type="STRING" id="310782.SAMN05216499_12720"/>
<dbReference type="AlphaFoldDB" id="A0A1M7PY43"/>
<sequence length="283" mass="30147">MSGDRVRAELAAIVQEFSDSAGGPPSLKEFLQLLEWSSDGVYPTPLVFEVTLADGTVYSGPEGSRVSELSDSMFTDMADILAGSSDVRNGGVMSPSDFMDVLLSFVNDEGAGLLDVSGGGVSQLSIAATESVAVPEVGDLLAIPADDGWYGVIVVARNRFGVALGIFREVFDSLTSVDPQYSTAYRFPIYSDDAQVLNGSWELVGHDENLLSAFPGEPEIYHSPIPAWPGRDCGEFGAAETPAGHMRLIDSDEARSVGITSGSYRQSYTGVFLQQSLNGLVRR</sequence>
<dbReference type="EMBL" id="FRBI01000027">
    <property type="protein sequence ID" value="SHN22594.1"/>
    <property type="molecule type" value="Genomic_DNA"/>
</dbReference>
<name>A0A1M7PY43_9ACTN</name>